<sequence length="193" mass="21845">MNNSGVRGIEMKQLRYYVLLIVCLVMTAAQAEAQDRSNNGVIGLRNPSVTRIGLPKTDLRVDKIFCGFYCCPSEECDLKGVNAFYMEKIKVHVTNYPCSDGKHINVESVLKVTYYDLLKHKEVEIIKTLPKMPNDGDEYWYLNVLIVDIPVLIKKSKGIRAEITPKNVNIIDGDSSNNVKIIKECDYDTIPVE</sequence>
<dbReference type="KEGG" id="eaj:Q3M24_05775"/>
<name>A0AAU8LYG6_9BACT</name>
<evidence type="ECO:0000313" key="2">
    <source>
        <dbReference type="EMBL" id="XCN74256.1"/>
    </source>
</evidence>
<protein>
    <submittedName>
        <fullName evidence="2">Uncharacterized protein</fullName>
    </submittedName>
</protein>
<feature type="signal peptide" evidence="1">
    <location>
        <begin position="1"/>
        <end position="33"/>
    </location>
</feature>
<gene>
    <name evidence="2" type="ORF">Q3M24_05775</name>
</gene>
<accession>A0AAU8LYG6</accession>
<reference evidence="2" key="1">
    <citation type="journal article" date="2024" name="Syst. Appl. Microbiol.">
        <title>First single-strain enrichments of Electrothrix cable bacteria, description of E. aestuarii sp. nov. and E. rattekaaiensis sp. nov., and proposal of a cable bacteria taxonomy following the rules of the SeqCode.</title>
        <authorList>
            <person name="Plum-Jensen L.E."/>
            <person name="Schramm A."/>
            <person name="Marshall I.P.G."/>
        </authorList>
    </citation>
    <scope>NUCLEOTIDE SEQUENCE</scope>
    <source>
        <strain evidence="2">Rat1</strain>
    </source>
</reference>
<reference evidence="2" key="2">
    <citation type="submission" date="2024-06" db="EMBL/GenBank/DDBJ databases">
        <authorList>
            <person name="Plum-Jensen L.E."/>
            <person name="Schramm A."/>
            <person name="Marshall I.P.G."/>
        </authorList>
    </citation>
    <scope>NUCLEOTIDE SEQUENCE</scope>
    <source>
        <strain evidence="2">Rat1</strain>
    </source>
</reference>
<proteinExistence type="predicted"/>
<evidence type="ECO:0000256" key="1">
    <source>
        <dbReference type="SAM" id="SignalP"/>
    </source>
</evidence>
<dbReference type="AlphaFoldDB" id="A0AAU8LYG6"/>
<organism evidence="2">
    <name type="scientific">Candidatus Electrothrix aestuarii</name>
    <dbReference type="NCBI Taxonomy" id="3062594"/>
    <lineage>
        <taxon>Bacteria</taxon>
        <taxon>Pseudomonadati</taxon>
        <taxon>Thermodesulfobacteriota</taxon>
        <taxon>Desulfobulbia</taxon>
        <taxon>Desulfobulbales</taxon>
        <taxon>Desulfobulbaceae</taxon>
        <taxon>Candidatus Electrothrix</taxon>
    </lineage>
</organism>
<feature type="chain" id="PRO_5043840558" evidence="1">
    <location>
        <begin position="34"/>
        <end position="193"/>
    </location>
</feature>
<keyword evidence="1" id="KW-0732">Signal</keyword>
<dbReference type="EMBL" id="CP159373">
    <property type="protein sequence ID" value="XCN74256.1"/>
    <property type="molecule type" value="Genomic_DNA"/>
</dbReference>